<evidence type="ECO:0000256" key="9">
    <source>
        <dbReference type="ARBA" id="ARBA00022989"/>
    </source>
</evidence>
<evidence type="ECO:0000313" key="15">
    <source>
        <dbReference type="Proteomes" id="UP000031532"/>
    </source>
</evidence>
<accession>A0A9X5E2J7</accession>
<dbReference type="GO" id="GO:0015297">
    <property type="term" value="F:antiporter activity"/>
    <property type="evidence" value="ECO:0007669"/>
    <property type="project" value="UniProtKB-KW"/>
</dbReference>
<feature type="transmembrane region" description="Helical" evidence="13">
    <location>
        <begin position="135"/>
        <end position="152"/>
    </location>
</feature>
<dbReference type="InterPro" id="IPR002528">
    <property type="entry name" value="MATE_fam"/>
</dbReference>
<feature type="transmembrane region" description="Helical" evidence="13">
    <location>
        <begin position="425"/>
        <end position="444"/>
    </location>
</feature>
<organism evidence="14 15">
    <name type="scientific">Scytonema millei VB511283</name>
    <dbReference type="NCBI Taxonomy" id="1245923"/>
    <lineage>
        <taxon>Bacteria</taxon>
        <taxon>Bacillati</taxon>
        <taxon>Cyanobacteriota</taxon>
        <taxon>Cyanophyceae</taxon>
        <taxon>Nostocales</taxon>
        <taxon>Scytonemataceae</taxon>
        <taxon>Scytonema</taxon>
    </lineage>
</organism>
<dbReference type="PANTHER" id="PTHR43298">
    <property type="entry name" value="MULTIDRUG RESISTANCE PROTEIN NORM-RELATED"/>
    <property type="match status" value="1"/>
</dbReference>
<feature type="transmembrane region" description="Helical" evidence="13">
    <location>
        <begin position="319"/>
        <end position="340"/>
    </location>
</feature>
<dbReference type="EMBL" id="JTJC03000001">
    <property type="protein sequence ID" value="NHC34030.1"/>
    <property type="molecule type" value="Genomic_DNA"/>
</dbReference>
<feature type="transmembrane region" description="Helical" evidence="13">
    <location>
        <begin position="195"/>
        <end position="219"/>
    </location>
</feature>
<evidence type="ECO:0000256" key="4">
    <source>
        <dbReference type="ARBA" id="ARBA00020268"/>
    </source>
</evidence>
<evidence type="ECO:0000313" key="14">
    <source>
        <dbReference type="EMBL" id="NHC34030.1"/>
    </source>
</evidence>
<keyword evidence="7" id="KW-1003">Cell membrane</keyword>
<comment type="function">
    <text evidence="1">Multidrug efflux pump.</text>
</comment>
<feature type="transmembrane region" description="Helical" evidence="13">
    <location>
        <begin position="239"/>
        <end position="261"/>
    </location>
</feature>
<evidence type="ECO:0000256" key="5">
    <source>
        <dbReference type="ARBA" id="ARBA00022448"/>
    </source>
</evidence>
<dbReference type="GO" id="GO:0042910">
    <property type="term" value="F:xenobiotic transmembrane transporter activity"/>
    <property type="evidence" value="ECO:0007669"/>
    <property type="project" value="InterPro"/>
</dbReference>
<feature type="transmembrane region" description="Helical" evidence="13">
    <location>
        <begin position="360"/>
        <end position="377"/>
    </location>
</feature>
<dbReference type="Proteomes" id="UP000031532">
    <property type="component" value="Unassembled WGS sequence"/>
</dbReference>
<dbReference type="AlphaFoldDB" id="A0A9X5E2J7"/>
<dbReference type="GO" id="GO:0005886">
    <property type="term" value="C:plasma membrane"/>
    <property type="evidence" value="ECO:0007669"/>
    <property type="project" value="UniProtKB-SubCell"/>
</dbReference>
<comment type="similarity">
    <text evidence="3">Belongs to the multi antimicrobial extrusion (MATE) (TC 2.A.66.1) family.</text>
</comment>
<evidence type="ECO:0000256" key="1">
    <source>
        <dbReference type="ARBA" id="ARBA00003408"/>
    </source>
</evidence>
<feature type="transmembrane region" description="Helical" evidence="13">
    <location>
        <begin position="398"/>
        <end position="419"/>
    </location>
</feature>
<keyword evidence="8 13" id="KW-0812">Transmembrane</keyword>
<evidence type="ECO:0000256" key="6">
    <source>
        <dbReference type="ARBA" id="ARBA00022449"/>
    </source>
</evidence>
<protein>
    <recommendedName>
        <fullName evidence="4">Probable multidrug resistance protein NorM</fullName>
    </recommendedName>
    <alternativeName>
        <fullName evidence="12">Multidrug-efflux transporter</fullName>
    </alternativeName>
</protein>
<dbReference type="PIRSF" id="PIRSF006603">
    <property type="entry name" value="DinF"/>
    <property type="match status" value="1"/>
</dbReference>
<name>A0A9X5E2J7_9CYAN</name>
<keyword evidence="10" id="KW-0406">Ion transport</keyword>
<evidence type="ECO:0000256" key="12">
    <source>
        <dbReference type="ARBA" id="ARBA00031636"/>
    </source>
</evidence>
<dbReference type="OrthoDB" id="9780160at2"/>
<dbReference type="Pfam" id="PF01554">
    <property type="entry name" value="MatE"/>
    <property type="match status" value="2"/>
</dbReference>
<proteinExistence type="inferred from homology"/>
<keyword evidence="15" id="KW-1185">Reference proteome</keyword>
<dbReference type="InterPro" id="IPR050222">
    <property type="entry name" value="MATE_MdtK"/>
</dbReference>
<evidence type="ECO:0000256" key="8">
    <source>
        <dbReference type="ARBA" id="ARBA00022692"/>
    </source>
</evidence>
<dbReference type="InterPro" id="IPR048279">
    <property type="entry name" value="MdtK-like"/>
</dbReference>
<feature type="transmembrane region" description="Helical" evidence="13">
    <location>
        <begin position="164"/>
        <end position="183"/>
    </location>
</feature>
<evidence type="ECO:0000256" key="10">
    <source>
        <dbReference type="ARBA" id="ARBA00023065"/>
    </source>
</evidence>
<feature type="transmembrane region" description="Helical" evidence="13">
    <location>
        <begin position="97"/>
        <end position="115"/>
    </location>
</feature>
<reference evidence="14 15" key="1">
    <citation type="journal article" date="2015" name="Genome Announc.">
        <title>Draft Genome Sequence of the Terrestrial Cyanobacterium Scytonema millei VB511283, Isolated from Eastern India.</title>
        <authorList>
            <person name="Sen D."/>
            <person name="Chandrababunaidu M.M."/>
            <person name="Singh D."/>
            <person name="Sanghi N."/>
            <person name="Ghorai A."/>
            <person name="Mishra G.P."/>
            <person name="Madduluri M."/>
            <person name="Adhikary S.P."/>
            <person name="Tripathy S."/>
        </authorList>
    </citation>
    <scope>NUCLEOTIDE SEQUENCE [LARGE SCALE GENOMIC DNA]</scope>
    <source>
        <strain evidence="14 15">VB511283</strain>
    </source>
</reference>
<evidence type="ECO:0000256" key="11">
    <source>
        <dbReference type="ARBA" id="ARBA00023136"/>
    </source>
</evidence>
<dbReference type="GO" id="GO:0006811">
    <property type="term" value="P:monoatomic ion transport"/>
    <property type="evidence" value="ECO:0007669"/>
    <property type="project" value="UniProtKB-KW"/>
</dbReference>
<dbReference type="NCBIfam" id="TIGR00797">
    <property type="entry name" value="matE"/>
    <property type="match status" value="1"/>
</dbReference>
<keyword evidence="5" id="KW-0813">Transport</keyword>
<keyword evidence="6" id="KW-0050">Antiport</keyword>
<evidence type="ECO:0000256" key="7">
    <source>
        <dbReference type="ARBA" id="ARBA00022475"/>
    </source>
</evidence>
<comment type="caution">
    <text evidence="14">The sequence shown here is derived from an EMBL/GenBank/DDBJ whole genome shotgun (WGS) entry which is preliminary data.</text>
</comment>
<dbReference type="RefSeq" id="WP_039715475.1">
    <property type="nucleotide sequence ID" value="NZ_JTJC03000001.1"/>
</dbReference>
<evidence type="ECO:0000256" key="13">
    <source>
        <dbReference type="SAM" id="Phobius"/>
    </source>
</evidence>
<keyword evidence="9 13" id="KW-1133">Transmembrane helix</keyword>
<dbReference type="CDD" id="cd13131">
    <property type="entry name" value="MATE_NorM_like"/>
    <property type="match status" value="1"/>
</dbReference>
<sequence>MSSHSDRSNIRAEIQKFLKLAVPLVSAQLAQSVTGFADTVVMGRLGQETLAAGGLASITFMTLLNTATSIVVGVSPLLAAAHGAGDKSRVTQVTRQGLWISVVLAIALMPIVGHLDALMLQLGQTSRTASLANEYLDVALWGIFPALGFTVLRSVVAGVSQARPVMVIAIAWTLFDIAGNYILGLGMFGFPRLGLVGLALTSALSFWGRFLSLAVYIIWHKQLRNYGIFQALHQIKPRIIWELLWLGAPIGIATAIEYGLFNIVTFLMGTLGTEILAAHQIVLQTTVVFYMVPLGMSYATTVRVGQWLGQQNLKAAKRAGYVSMVLGAGSMAFMAIAVLLFPQQIVGLFIDLRDPANANVLSIAVPMLFVAALGEIVDGVQRTANGALQGLQDTRVPMLLGFLAYWGAGLTSGCLLGFQFGLGGVGLWIGQSIGLAIASIAFIWRFRTLSARKQLQYSLCSCTPNS</sequence>
<comment type="subcellular location">
    <subcellularLocation>
        <location evidence="2">Cell membrane</location>
        <topology evidence="2">Multi-pass membrane protein</topology>
    </subcellularLocation>
</comment>
<dbReference type="PANTHER" id="PTHR43298:SF2">
    <property type="entry name" value="FMN_FAD EXPORTER YEEO-RELATED"/>
    <property type="match status" value="1"/>
</dbReference>
<feature type="transmembrane region" description="Helical" evidence="13">
    <location>
        <begin position="61"/>
        <end position="85"/>
    </location>
</feature>
<keyword evidence="11 13" id="KW-0472">Membrane</keyword>
<gene>
    <name evidence="14" type="ORF">QH73_0005010</name>
</gene>
<evidence type="ECO:0000256" key="2">
    <source>
        <dbReference type="ARBA" id="ARBA00004651"/>
    </source>
</evidence>
<feature type="transmembrane region" description="Helical" evidence="13">
    <location>
        <begin position="281"/>
        <end position="299"/>
    </location>
</feature>
<evidence type="ECO:0000256" key="3">
    <source>
        <dbReference type="ARBA" id="ARBA00010199"/>
    </source>
</evidence>